<accession>E1YEB8</accession>
<dbReference type="AlphaFoldDB" id="E1YEB8"/>
<organism evidence="1">
    <name type="scientific">uncultured Desulfobacterium sp</name>
    <dbReference type="NCBI Taxonomy" id="201089"/>
    <lineage>
        <taxon>Bacteria</taxon>
        <taxon>Pseudomonadati</taxon>
        <taxon>Thermodesulfobacteriota</taxon>
        <taxon>Desulfobacteria</taxon>
        <taxon>Desulfobacterales</taxon>
        <taxon>Desulfobacteriaceae</taxon>
        <taxon>Desulfobacterium</taxon>
        <taxon>environmental samples</taxon>
    </lineage>
</organism>
<protein>
    <submittedName>
        <fullName evidence="1">Uncharacterized protein</fullName>
    </submittedName>
</protein>
<proteinExistence type="predicted"/>
<reference evidence="1" key="1">
    <citation type="journal article" date="2011" name="Environ. Microbiol.">
        <title>Genomic insights into the metabolic potential of the polycyclic aromatic hydrocarbon degrading sulfate-reducing Deltaproteobacterium N47.</title>
        <authorList>
            <person name="Bergmann F."/>
            <person name="Selesi D."/>
            <person name="Weinmaier T."/>
            <person name="Tischler P."/>
            <person name="Rattei T."/>
            <person name="Meckenstock R.U."/>
        </authorList>
    </citation>
    <scope>NUCLEOTIDE SEQUENCE</scope>
</reference>
<dbReference type="EMBL" id="FR695870">
    <property type="protein sequence ID" value="CBX28877.1"/>
    <property type="molecule type" value="Genomic_DNA"/>
</dbReference>
<gene>
    <name evidence="1" type="ORF">N47_B20230</name>
</gene>
<evidence type="ECO:0000313" key="1">
    <source>
        <dbReference type="EMBL" id="CBX28877.1"/>
    </source>
</evidence>
<name>E1YEB8_9BACT</name>
<sequence>MGNCKYCGKPAGFLRSKHAECEEKHQQRELVIQGGRQRIALDILRAIKGSESFDSLEKTITEIEQSSFVPQTERKALLAKGWENSVEQFLEDGILDTTEGKRLTEFKERFALSQSELDRNGALTKTAKAAVLRTFSTV</sequence>